<dbReference type="AlphaFoldDB" id="A0A380ZV60"/>
<dbReference type="InterPro" id="IPR041698">
    <property type="entry name" value="Methyltransf_25"/>
</dbReference>
<dbReference type="InterPro" id="IPR029063">
    <property type="entry name" value="SAM-dependent_MTases_sf"/>
</dbReference>
<protein>
    <submittedName>
        <fullName evidence="2">Putative methyltransferase</fullName>
    </submittedName>
</protein>
<dbReference type="GO" id="GO:0032259">
    <property type="term" value="P:methylation"/>
    <property type="evidence" value="ECO:0007669"/>
    <property type="project" value="UniProtKB-KW"/>
</dbReference>
<dbReference type="Proteomes" id="UP000255515">
    <property type="component" value="Unassembled WGS sequence"/>
</dbReference>
<feature type="domain" description="Methyltransferase" evidence="1">
    <location>
        <begin position="65"/>
        <end position="154"/>
    </location>
</feature>
<evidence type="ECO:0000313" key="2">
    <source>
        <dbReference type="EMBL" id="SUV53222.1"/>
    </source>
</evidence>
<reference evidence="2 3" key="1">
    <citation type="submission" date="2018-06" db="EMBL/GenBank/DDBJ databases">
        <authorList>
            <consortium name="Pathogen Informatics"/>
            <person name="Doyle S."/>
        </authorList>
    </citation>
    <scope>NUCLEOTIDE SEQUENCE [LARGE SCALE GENOMIC DNA]</scope>
    <source>
        <strain evidence="2 3">NCTC11661</strain>
    </source>
</reference>
<dbReference type="CDD" id="cd02440">
    <property type="entry name" value="AdoMet_MTases"/>
    <property type="match status" value="1"/>
</dbReference>
<sequence length="237" mass="27480">MRIKNYSDLPGKAILDYYEGTIVEELLVLDEFGPGVEMPIDAYFRDFDEMPELERTAMQMCYGKVLDIGAGAGSHVLYLQEHGVKATALEISPTACEIMKKRGVESIIQQDIFEFSGQKFDTLLLLMNGIGLCADMDGLTRFLEHAKTLLNPKGQLLFDSCNVNYMYEEVDKPKERYYGEIRYKYRYGNVETNWFQWLYIDIFTLEKHAKALSWKIEVIEEDENDQYLVKLTLNDKK</sequence>
<evidence type="ECO:0000313" key="3">
    <source>
        <dbReference type="Proteomes" id="UP000255515"/>
    </source>
</evidence>
<proteinExistence type="predicted"/>
<evidence type="ECO:0000259" key="1">
    <source>
        <dbReference type="Pfam" id="PF13649"/>
    </source>
</evidence>
<name>A0A380ZV60_9FLAO</name>
<dbReference type="Pfam" id="PF13649">
    <property type="entry name" value="Methyltransf_25"/>
    <property type="match status" value="1"/>
</dbReference>
<gene>
    <name evidence="2" type="ORF">NCTC11661_02371</name>
</gene>
<dbReference type="SUPFAM" id="SSF53335">
    <property type="entry name" value="S-adenosyl-L-methionine-dependent methyltransferases"/>
    <property type="match status" value="1"/>
</dbReference>
<accession>A0A380ZV60</accession>
<organism evidence="2 3">
    <name type="scientific">Bergeyella zoohelcum</name>
    <dbReference type="NCBI Taxonomy" id="1015"/>
    <lineage>
        <taxon>Bacteria</taxon>
        <taxon>Pseudomonadati</taxon>
        <taxon>Bacteroidota</taxon>
        <taxon>Flavobacteriia</taxon>
        <taxon>Flavobacteriales</taxon>
        <taxon>Weeksellaceae</taxon>
        <taxon>Bergeyella</taxon>
    </lineage>
</organism>
<keyword evidence="2" id="KW-0489">Methyltransferase</keyword>
<keyword evidence="2" id="KW-0808">Transferase</keyword>
<dbReference type="RefSeq" id="WP_002665232.1">
    <property type="nucleotide sequence ID" value="NZ_UFTJ01000005.1"/>
</dbReference>
<dbReference type="EMBL" id="UFTJ01000005">
    <property type="protein sequence ID" value="SUV53222.1"/>
    <property type="molecule type" value="Genomic_DNA"/>
</dbReference>
<dbReference type="GO" id="GO:0008168">
    <property type="term" value="F:methyltransferase activity"/>
    <property type="evidence" value="ECO:0007669"/>
    <property type="project" value="UniProtKB-KW"/>
</dbReference>
<dbReference type="Gene3D" id="3.40.50.150">
    <property type="entry name" value="Vaccinia Virus protein VP39"/>
    <property type="match status" value="1"/>
</dbReference>